<dbReference type="GO" id="GO:0009712">
    <property type="term" value="P:catechol-containing compound metabolic process"/>
    <property type="evidence" value="ECO:0007669"/>
    <property type="project" value="InterPro"/>
</dbReference>
<organism evidence="2 3">
    <name type="scientific">Paraburkholderia rhynchosiae</name>
    <dbReference type="NCBI Taxonomy" id="487049"/>
    <lineage>
        <taxon>Bacteria</taxon>
        <taxon>Pseudomonadati</taxon>
        <taxon>Pseudomonadota</taxon>
        <taxon>Betaproteobacteria</taxon>
        <taxon>Burkholderiales</taxon>
        <taxon>Burkholderiaceae</taxon>
        <taxon>Paraburkholderia</taxon>
    </lineage>
</organism>
<keyword evidence="2" id="KW-0560">Oxidoreductase</keyword>
<sequence length="76" mass="8618">MSVLVKHLYAAVKEIEPTHEEWFTAVRFLTETGQMCTDWRQEYILLSDILGVSMLADAINHRRPSGATPNTILGPF</sequence>
<evidence type="ECO:0000313" key="3">
    <source>
        <dbReference type="Proteomes" id="UP000494205"/>
    </source>
</evidence>
<dbReference type="PANTHER" id="PTHR33711:SF7">
    <property type="entry name" value="INTRADIOL RING-CLEAVAGE DIOXYGENASES DOMAIN-CONTAINING PROTEIN-RELATED"/>
    <property type="match status" value="1"/>
</dbReference>
<feature type="domain" description="Catechol dioxygenase N-terminal" evidence="1">
    <location>
        <begin position="1"/>
        <end position="68"/>
    </location>
</feature>
<name>A0A6J5CTS1_9BURK</name>
<dbReference type="GO" id="GO:0018576">
    <property type="term" value="F:catechol 1,2-dioxygenase activity"/>
    <property type="evidence" value="ECO:0007669"/>
    <property type="project" value="InterPro"/>
</dbReference>
<gene>
    <name evidence="2" type="primary">npcC</name>
    <name evidence="2" type="ORF">LMG27174_06992</name>
</gene>
<dbReference type="Pfam" id="PF04444">
    <property type="entry name" value="Dioxygenase_N"/>
    <property type="match status" value="1"/>
</dbReference>
<accession>A0A6J5CTS1</accession>
<dbReference type="Proteomes" id="UP000494205">
    <property type="component" value="Unassembled WGS sequence"/>
</dbReference>
<dbReference type="InterPro" id="IPR050770">
    <property type="entry name" value="Intradiol_RC_Dioxygenase"/>
</dbReference>
<proteinExistence type="predicted"/>
<reference evidence="2 3" key="1">
    <citation type="submission" date="2020-04" db="EMBL/GenBank/DDBJ databases">
        <authorList>
            <person name="De Canck E."/>
        </authorList>
    </citation>
    <scope>NUCLEOTIDE SEQUENCE [LARGE SCALE GENOMIC DNA]</scope>
    <source>
        <strain evidence="2 3">LMG 27174</strain>
    </source>
</reference>
<dbReference type="GO" id="GO:0047074">
    <property type="term" value="F:4-hydroxycatechol 1,2-dioxygenase activity"/>
    <property type="evidence" value="ECO:0007669"/>
    <property type="project" value="UniProtKB-EC"/>
</dbReference>
<dbReference type="Gene3D" id="2.60.130.10">
    <property type="entry name" value="Aromatic compound dioxygenase"/>
    <property type="match status" value="1"/>
</dbReference>
<dbReference type="EMBL" id="CADIJZ010000058">
    <property type="protein sequence ID" value="CAB3743464.1"/>
    <property type="molecule type" value="Genomic_DNA"/>
</dbReference>
<dbReference type="RefSeq" id="WP_244201497.1">
    <property type="nucleotide sequence ID" value="NZ_CADIJZ010000058.1"/>
</dbReference>
<evidence type="ECO:0000259" key="1">
    <source>
        <dbReference type="Pfam" id="PF04444"/>
    </source>
</evidence>
<protein>
    <submittedName>
        <fullName evidence="2">Hydroxyquinol 1,2-dioxygenase</fullName>
        <ecNumber evidence="2">1.13.11.37</ecNumber>
    </submittedName>
</protein>
<dbReference type="AlphaFoldDB" id="A0A6J5CTS1"/>
<dbReference type="InterPro" id="IPR015889">
    <property type="entry name" value="Intradiol_dOase_core"/>
</dbReference>
<keyword evidence="2" id="KW-0223">Dioxygenase</keyword>
<dbReference type="InterPro" id="IPR007535">
    <property type="entry name" value="Catechol_dOase_N"/>
</dbReference>
<dbReference type="GO" id="GO:0005506">
    <property type="term" value="F:iron ion binding"/>
    <property type="evidence" value="ECO:0007669"/>
    <property type="project" value="InterPro"/>
</dbReference>
<dbReference type="PANTHER" id="PTHR33711">
    <property type="entry name" value="DIOXYGENASE, PUTATIVE (AFU_ORTHOLOGUE AFUA_2G02910)-RELATED"/>
    <property type="match status" value="1"/>
</dbReference>
<dbReference type="SUPFAM" id="SSF49482">
    <property type="entry name" value="Aromatic compound dioxygenase"/>
    <property type="match status" value="1"/>
</dbReference>
<evidence type="ECO:0000313" key="2">
    <source>
        <dbReference type="EMBL" id="CAB3743464.1"/>
    </source>
</evidence>
<dbReference type="EC" id="1.13.11.37" evidence="2"/>